<dbReference type="OrthoDB" id="2150324at2759"/>
<dbReference type="GO" id="GO:0005886">
    <property type="term" value="C:plasma membrane"/>
    <property type="evidence" value="ECO:0007669"/>
    <property type="project" value="TreeGrafter"/>
</dbReference>
<evidence type="ECO:0000256" key="7">
    <source>
        <dbReference type="SAM" id="MobiDB-lite"/>
    </source>
</evidence>
<feature type="transmembrane region" description="Helical" evidence="8">
    <location>
        <begin position="181"/>
        <end position="201"/>
    </location>
</feature>
<evidence type="ECO:0000256" key="1">
    <source>
        <dbReference type="ARBA" id="ARBA00004141"/>
    </source>
</evidence>
<sequence>MEQVRQPFLYRRQNSFFDTELGKQLQNPFGSTTLQANTLWIALGTSFGSMLVVTILFSLVRPHHTVVYAPKKKHAEGIHKPPETGNGILDWVPPLRTTKEDELIKKIGLDAAIFLRFLKMCRNIFLALAVLGGCVLIPVHVTTTKSLLSSVPASTGHPSTSDSLTDALAAITPLNVTGNALWSHVAASYIIDFVVMFFLWYNYRAVVRLKRNYFESSEYRDTLHARSIWMADIPRADRSDERMLQILDSIENTAGLPRAAIARNVKGLPAMIKEHEEAVRKLEGVLAKYLKNPDRLPPKRPTMRASRKDTEYSGTVDAIDYLTRRIRNLEVIIKDTRATIDKRDREPYGFATYDQIADAHVVAYKGRKKKPNGVRIRLAPSPNDLIWENLSLDKKTRARKRIGLNFLIVMLTIIYIVPNALIAAFLSDLSNLANLWPAFMQTYTNDRGLWQFVQAVLSPALLSLIYLALPILFRRWSASSGDLTKTSREQHVIQKLYVFFVFNNLIVFSVFSTLFKFVLSVVGFTASGEDAWTAIQDSDITNSLLKSLCAVSNFWFIWLIQRNLGAAIDLAQLFNLAYKWFVRTFMAATPRKAIEWTAPPPFDYASYYNWFLFYVTVAVCFATVQPLVLVVTFIYFLIDTWLKKYLLLYIFITKTESGGKFWNIIFNRILFATFMANCVAALVIKGCWGQWGANSAGNSPAYYMMGSMIPLPLILLAFKIYCSRTYANQLNYYTTSHINVELGSDQPKQRYMNKDKVAVKFGHPALYKKLMTPMVHAKAQHVLRQLLGGGEHDQAQTGYGDIEMSGMRQEPNDVKDMFEIVQENQLDFANFKNRADFADEHGGQGELYGRQADLMSERSKTPMTVMSDDEFSRSGTPVPLTGTHQNHPAYHHKPQEGVRNFYDHNNDSQRSLLNDAGPGGYAPLHANQTQEELPHYQQQHQHQQPGAVMGLDRWRNGASGYVGVAERGDEDDIGYEAYRQPAYQQDSYRRYR</sequence>
<keyword evidence="4 8" id="KW-0812">Transmembrane</keyword>
<dbReference type="InterPro" id="IPR032880">
    <property type="entry name" value="CSC1/OSCA1-like_N"/>
</dbReference>
<name>A0A8H3IK58_9LECA</name>
<keyword evidence="6 8" id="KW-0472">Membrane</keyword>
<proteinExistence type="inferred from homology"/>
<feature type="transmembrane region" description="Helical" evidence="8">
    <location>
        <begin position="449"/>
        <end position="473"/>
    </location>
</feature>
<dbReference type="Pfam" id="PF14703">
    <property type="entry name" value="PHM7_cyt"/>
    <property type="match status" value="1"/>
</dbReference>
<gene>
    <name evidence="12" type="ORF">GOMPHAMPRED_003473</name>
</gene>
<keyword evidence="5 8" id="KW-1133">Transmembrane helix</keyword>
<dbReference type="Proteomes" id="UP000664169">
    <property type="component" value="Unassembled WGS sequence"/>
</dbReference>
<evidence type="ECO:0000256" key="8">
    <source>
        <dbReference type="SAM" id="Phobius"/>
    </source>
</evidence>
<evidence type="ECO:0000259" key="10">
    <source>
        <dbReference type="Pfam" id="PF13967"/>
    </source>
</evidence>
<feature type="domain" description="CSC1/OSCA1-like N-terminal transmembrane" evidence="10">
    <location>
        <begin position="39"/>
        <end position="201"/>
    </location>
</feature>
<feature type="transmembrane region" description="Helical" evidence="8">
    <location>
        <begin position="39"/>
        <end position="60"/>
    </location>
</feature>
<dbReference type="InterPro" id="IPR003864">
    <property type="entry name" value="CSC1/OSCA1-like_7TM"/>
</dbReference>
<evidence type="ECO:0000313" key="13">
    <source>
        <dbReference type="Proteomes" id="UP000664169"/>
    </source>
</evidence>
<comment type="subcellular location">
    <subcellularLocation>
        <location evidence="1">Membrane</location>
        <topology evidence="1">Multi-pass membrane protein</topology>
    </subcellularLocation>
</comment>
<keyword evidence="13" id="KW-1185">Reference proteome</keyword>
<dbReference type="Pfam" id="PF02714">
    <property type="entry name" value="RSN1_7TM"/>
    <property type="match status" value="1"/>
</dbReference>
<keyword evidence="3" id="KW-0813">Transport</keyword>
<dbReference type="InterPro" id="IPR045122">
    <property type="entry name" value="Csc1-like"/>
</dbReference>
<accession>A0A8H3IK58</accession>
<comment type="similarity">
    <text evidence="2">Belongs to the CSC1 (TC 1.A.17) family.</text>
</comment>
<feature type="transmembrane region" description="Helical" evidence="8">
    <location>
        <begin position="669"/>
        <end position="691"/>
    </location>
</feature>
<feature type="transmembrane region" description="Helical" evidence="8">
    <location>
        <begin position="703"/>
        <end position="722"/>
    </location>
</feature>
<protein>
    <recommendedName>
        <fullName evidence="14">DUF221-domain-containing protein</fullName>
    </recommendedName>
</protein>
<dbReference type="GO" id="GO:0005227">
    <property type="term" value="F:calcium-activated cation channel activity"/>
    <property type="evidence" value="ECO:0007669"/>
    <property type="project" value="InterPro"/>
</dbReference>
<organism evidence="12 13">
    <name type="scientific">Gomphillus americanus</name>
    <dbReference type="NCBI Taxonomy" id="1940652"/>
    <lineage>
        <taxon>Eukaryota</taxon>
        <taxon>Fungi</taxon>
        <taxon>Dikarya</taxon>
        <taxon>Ascomycota</taxon>
        <taxon>Pezizomycotina</taxon>
        <taxon>Lecanoromycetes</taxon>
        <taxon>OSLEUM clade</taxon>
        <taxon>Ostropomycetidae</taxon>
        <taxon>Ostropales</taxon>
        <taxon>Graphidaceae</taxon>
        <taxon>Gomphilloideae</taxon>
        <taxon>Gomphillus</taxon>
    </lineage>
</organism>
<feature type="transmembrane region" description="Helical" evidence="8">
    <location>
        <begin position="124"/>
        <end position="141"/>
    </location>
</feature>
<comment type="caution">
    <text evidence="12">The sequence shown here is derived from an EMBL/GenBank/DDBJ whole genome shotgun (WGS) entry which is preliminary data.</text>
</comment>
<reference evidence="12" key="1">
    <citation type="submission" date="2021-03" db="EMBL/GenBank/DDBJ databases">
        <authorList>
            <person name="Tagirdzhanova G."/>
        </authorList>
    </citation>
    <scope>NUCLEOTIDE SEQUENCE</scope>
</reference>
<evidence type="ECO:0000256" key="3">
    <source>
        <dbReference type="ARBA" id="ARBA00022448"/>
    </source>
</evidence>
<feature type="transmembrane region" description="Helical" evidence="8">
    <location>
        <begin position="494"/>
        <end position="515"/>
    </location>
</feature>
<evidence type="ECO:0000256" key="6">
    <source>
        <dbReference type="ARBA" id="ARBA00023136"/>
    </source>
</evidence>
<dbReference type="PANTHER" id="PTHR13018:SF149">
    <property type="entry name" value="DOMAIN PROTEIN, PUTATIVE (AFU_ORTHOLOGUE AFUA_3G11660)-RELATED"/>
    <property type="match status" value="1"/>
</dbReference>
<evidence type="ECO:0008006" key="14">
    <source>
        <dbReference type="Google" id="ProtNLM"/>
    </source>
</evidence>
<dbReference type="Pfam" id="PF13967">
    <property type="entry name" value="RSN1_TM"/>
    <property type="match status" value="1"/>
</dbReference>
<evidence type="ECO:0000256" key="2">
    <source>
        <dbReference type="ARBA" id="ARBA00007779"/>
    </source>
</evidence>
<evidence type="ECO:0000259" key="11">
    <source>
        <dbReference type="Pfam" id="PF14703"/>
    </source>
</evidence>
<feature type="transmembrane region" description="Helical" evidence="8">
    <location>
        <begin position="611"/>
        <end position="638"/>
    </location>
</feature>
<feature type="domain" description="CSC1/OSCA1-like cytosolic" evidence="11">
    <location>
        <begin position="226"/>
        <end position="389"/>
    </location>
</feature>
<feature type="region of interest" description="Disordered" evidence="7">
    <location>
        <begin position="969"/>
        <end position="992"/>
    </location>
</feature>
<evidence type="ECO:0000256" key="4">
    <source>
        <dbReference type="ARBA" id="ARBA00022692"/>
    </source>
</evidence>
<feature type="transmembrane region" description="Helical" evidence="8">
    <location>
        <begin position="404"/>
        <end position="426"/>
    </location>
</feature>
<dbReference type="PANTHER" id="PTHR13018">
    <property type="entry name" value="PROBABLE MEMBRANE PROTEIN DUF221-RELATED"/>
    <property type="match status" value="1"/>
</dbReference>
<dbReference type="AlphaFoldDB" id="A0A8H3IK58"/>
<evidence type="ECO:0000256" key="5">
    <source>
        <dbReference type="ARBA" id="ARBA00022989"/>
    </source>
</evidence>
<evidence type="ECO:0000313" key="12">
    <source>
        <dbReference type="EMBL" id="CAF9923875.1"/>
    </source>
</evidence>
<dbReference type="InterPro" id="IPR027815">
    <property type="entry name" value="CSC1/OSCA1-like_cyt"/>
</dbReference>
<dbReference type="EMBL" id="CAJPDQ010000020">
    <property type="protein sequence ID" value="CAF9923875.1"/>
    <property type="molecule type" value="Genomic_DNA"/>
</dbReference>
<feature type="domain" description="CSC1/OSCA1-like 7TM region" evidence="9">
    <location>
        <begin position="400"/>
        <end position="682"/>
    </location>
</feature>
<evidence type="ECO:0000259" key="9">
    <source>
        <dbReference type="Pfam" id="PF02714"/>
    </source>
</evidence>